<dbReference type="Proteomes" id="UP000298787">
    <property type="component" value="Chromosome 13"/>
</dbReference>
<accession>A0A4U5V0K1</accession>
<evidence type="ECO:0000313" key="2">
    <source>
        <dbReference type="EMBL" id="TKS81197.1"/>
    </source>
</evidence>
<keyword evidence="3" id="KW-1185">Reference proteome</keyword>
<protein>
    <submittedName>
        <fullName evidence="2">Uncharacterized protein</fullName>
    </submittedName>
</protein>
<organism evidence="2 3">
    <name type="scientific">Collichthys lucidus</name>
    <name type="common">Big head croaker</name>
    <name type="synonym">Sciaena lucida</name>
    <dbReference type="NCBI Taxonomy" id="240159"/>
    <lineage>
        <taxon>Eukaryota</taxon>
        <taxon>Metazoa</taxon>
        <taxon>Chordata</taxon>
        <taxon>Craniata</taxon>
        <taxon>Vertebrata</taxon>
        <taxon>Euteleostomi</taxon>
        <taxon>Actinopterygii</taxon>
        <taxon>Neopterygii</taxon>
        <taxon>Teleostei</taxon>
        <taxon>Neoteleostei</taxon>
        <taxon>Acanthomorphata</taxon>
        <taxon>Eupercaria</taxon>
        <taxon>Sciaenidae</taxon>
        <taxon>Collichthys</taxon>
    </lineage>
</organism>
<feature type="compositionally biased region" description="Basic and acidic residues" evidence="1">
    <location>
        <begin position="151"/>
        <end position="160"/>
    </location>
</feature>
<reference evidence="2 3" key="1">
    <citation type="submission" date="2019-01" db="EMBL/GenBank/DDBJ databases">
        <title>Genome Assembly of Collichthys lucidus.</title>
        <authorList>
            <person name="Cai M."/>
            <person name="Xiao S."/>
        </authorList>
    </citation>
    <scope>NUCLEOTIDE SEQUENCE [LARGE SCALE GENOMIC DNA]</scope>
    <source>
        <strain evidence="2">JT15FE1705JMU</strain>
        <tissue evidence="2">Muscle</tissue>
    </source>
</reference>
<dbReference type="AlphaFoldDB" id="A0A4U5V0K1"/>
<proteinExistence type="predicted"/>
<name>A0A4U5V0K1_COLLU</name>
<dbReference type="EMBL" id="CM014090">
    <property type="protein sequence ID" value="TKS81197.1"/>
    <property type="molecule type" value="Genomic_DNA"/>
</dbReference>
<gene>
    <name evidence="2" type="ORF">D9C73_015302</name>
</gene>
<sequence length="322" mass="34486">MEDEDFTVLSQNGGECFGSPEERVRSGPQPGLHSVNSEYLNSQTPHKISAGQGVRDRESTQKPPVCRQSGLAQYGAKAEPCTFFVCAQVLSVSQGRSRGKNAAVERNAGLISAAYLSIYEGPSGAASWLPRRVITEHGGSQSHQRSMTKAAEGESAKSEGEVEGAFSQQRQRRTLSEAHAYNQTVISPWTHTHSSGVASRCRPYELEVIREKYARLPVISGPERLASGGFPMTAAWGVTMMDGQVNKKCVRVSVCIKGSTADSAAVQCHTGSPSGMFLIPGMGCGASLAEPPLPVPCQPALCTTHLRCTLGEQQLPANHFRL</sequence>
<feature type="region of interest" description="Disordered" evidence="1">
    <location>
        <begin position="1"/>
        <end position="64"/>
    </location>
</feature>
<evidence type="ECO:0000313" key="3">
    <source>
        <dbReference type="Proteomes" id="UP000298787"/>
    </source>
</evidence>
<feature type="compositionally biased region" description="Polar residues" evidence="1">
    <location>
        <begin position="138"/>
        <end position="147"/>
    </location>
</feature>
<evidence type="ECO:0000256" key="1">
    <source>
        <dbReference type="SAM" id="MobiDB-lite"/>
    </source>
</evidence>
<feature type="compositionally biased region" description="Polar residues" evidence="1">
    <location>
        <begin position="34"/>
        <end position="46"/>
    </location>
</feature>
<feature type="region of interest" description="Disordered" evidence="1">
    <location>
        <begin position="136"/>
        <end position="169"/>
    </location>
</feature>